<sequence>MVRFAKVLGMADQHPDPSGNTEAFRAFAHTPEQATAEGPSKLPLIIALAVAAVVVLVLVGWFALG</sequence>
<accession>A0ABQ4DU11</accession>
<dbReference type="EMBL" id="BONW01000002">
    <property type="protein sequence ID" value="GIG85938.1"/>
    <property type="molecule type" value="Genomic_DNA"/>
</dbReference>
<keyword evidence="2" id="KW-1133">Transmembrane helix</keyword>
<organism evidence="3 4">
    <name type="scientific">Plantactinospora endophytica</name>
    <dbReference type="NCBI Taxonomy" id="673535"/>
    <lineage>
        <taxon>Bacteria</taxon>
        <taxon>Bacillati</taxon>
        <taxon>Actinomycetota</taxon>
        <taxon>Actinomycetes</taxon>
        <taxon>Micromonosporales</taxon>
        <taxon>Micromonosporaceae</taxon>
        <taxon>Plantactinospora</taxon>
    </lineage>
</organism>
<proteinExistence type="predicted"/>
<keyword evidence="2" id="KW-0812">Transmembrane</keyword>
<keyword evidence="4" id="KW-1185">Reference proteome</keyword>
<feature type="transmembrane region" description="Helical" evidence="2">
    <location>
        <begin position="44"/>
        <end position="64"/>
    </location>
</feature>
<evidence type="ECO:0000256" key="1">
    <source>
        <dbReference type="SAM" id="MobiDB-lite"/>
    </source>
</evidence>
<evidence type="ECO:0000256" key="2">
    <source>
        <dbReference type="SAM" id="Phobius"/>
    </source>
</evidence>
<evidence type="ECO:0008006" key="5">
    <source>
        <dbReference type="Google" id="ProtNLM"/>
    </source>
</evidence>
<keyword evidence="2" id="KW-0472">Membrane</keyword>
<evidence type="ECO:0000313" key="3">
    <source>
        <dbReference type="EMBL" id="GIG85938.1"/>
    </source>
</evidence>
<gene>
    <name evidence="3" type="ORF">Pen02_08740</name>
</gene>
<protein>
    <recommendedName>
        <fullName evidence="5">DUF2970 domain-containing protein</fullName>
    </recommendedName>
</protein>
<evidence type="ECO:0000313" key="4">
    <source>
        <dbReference type="Proteomes" id="UP000646749"/>
    </source>
</evidence>
<reference evidence="3 4" key="1">
    <citation type="submission" date="2021-01" db="EMBL/GenBank/DDBJ databases">
        <title>Whole genome shotgun sequence of Plantactinospora endophytica NBRC 110450.</title>
        <authorList>
            <person name="Komaki H."/>
            <person name="Tamura T."/>
        </authorList>
    </citation>
    <scope>NUCLEOTIDE SEQUENCE [LARGE SCALE GENOMIC DNA]</scope>
    <source>
        <strain evidence="3 4">NBRC 110450</strain>
    </source>
</reference>
<dbReference type="Proteomes" id="UP000646749">
    <property type="component" value="Unassembled WGS sequence"/>
</dbReference>
<comment type="caution">
    <text evidence="3">The sequence shown here is derived from an EMBL/GenBank/DDBJ whole genome shotgun (WGS) entry which is preliminary data.</text>
</comment>
<feature type="region of interest" description="Disordered" evidence="1">
    <location>
        <begin position="1"/>
        <end position="22"/>
    </location>
</feature>
<name>A0ABQ4DU11_9ACTN</name>